<gene>
    <name evidence="2" type="ORF">MGAL_10B093994</name>
</gene>
<dbReference type="SUPFAM" id="SSF53098">
    <property type="entry name" value="Ribonuclease H-like"/>
    <property type="match status" value="1"/>
</dbReference>
<dbReference type="PROSITE" id="PS50994">
    <property type="entry name" value="INTEGRASE"/>
    <property type="match status" value="1"/>
</dbReference>
<feature type="domain" description="Integrase catalytic" evidence="1">
    <location>
        <begin position="1"/>
        <end position="142"/>
    </location>
</feature>
<dbReference type="GO" id="GO:0015074">
    <property type="term" value="P:DNA integration"/>
    <property type="evidence" value="ECO:0007669"/>
    <property type="project" value="InterPro"/>
</dbReference>
<organism evidence="2 3">
    <name type="scientific">Mytilus galloprovincialis</name>
    <name type="common">Mediterranean mussel</name>
    <dbReference type="NCBI Taxonomy" id="29158"/>
    <lineage>
        <taxon>Eukaryota</taxon>
        <taxon>Metazoa</taxon>
        <taxon>Spiralia</taxon>
        <taxon>Lophotrochozoa</taxon>
        <taxon>Mollusca</taxon>
        <taxon>Bivalvia</taxon>
        <taxon>Autobranchia</taxon>
        <taxon>Pteriomorphia</taxon>
        <taxon>Mytilida</taxon>
        <taxon>Mytiloidea</taxon>
        <taxon>Mytilidae</taxon>
        <taxon>Mytilinae</taxon>
        <taxon>Mytilus</taxon>
    </lineage>
</organism>
<evidence type="ECO:0000313" key="3">
    <source>
        <dbReference type="Proteomes" id="UP000596742"/>
    </source>
</evidence>
<dbReference type="InterPro" id="IPR036397">
    <property type="entry name" value="RNaseH_sf"/>
</dbReference>
<keyword evidence="3" id="KW-1185">Reference proteome</keyword>
<dbReference type="Pfam" id="PF18701">
    <property type="entry name" value="DUF5641"/>
    <property type="match status" value="1"/>
</dbReference>
<dbReference type="InterPro" id="IPR001584">
    <property type="entry name" value="Integrase_cat-core"/>
</dbReference>
<evidence type="ECO:0000259" key="1">
    <source>
        <dbReference type="PROSITE" id="PS50994"/>
    </source>
</evidence>
<dbReference type="OrthoDB" id="10068969at2759"/>
<dbReference type="GO" id="GO:0003676">
    <property type="term" value="F:nucleic acid binding"/>
    <property type="evidence" value="ECO:0007669"/>
    <property type="project" value="InterPro"/>
</dbReference>
<accession>A0A8B6HBT0</accession>
<dbReference type="EMBL" id="UYJE01009796">
    <property type="protein sequence ID" value="VDI76912.1"/>
    <property type="molecule type" value="Genomic_DNA"/>
</dbReference>
<sequence>MSSSAFINAVRRFAAIRGQVKIFRSDRGTNFIGAIDDLKIDSINVEDGPFKNFLYNSGTTWIFNPPHSSHMGGAWERMIGITRRILDSMLLNAAGRSLTHDVLNTLMAEVSAIVNSRPLVPVSTDPENPLILTPAMLLTQKTDYIFTSDHLGEFDKRDLCLAEWRRVQALASVFWSRWRKEYLPLLQQRRKWTEDRRDLIEGDVILLKDKNICRTQWPVGIIVNSFKSSDEHVRKAEVRVIVNGKATIYTRPIVDMILLIENNPV</sequence>
<dbReference type="InterPro" id="IPR040676">
    <property type="entry name" value="DUF5641"/>
</dbReference>
<dbReference type="PANTHER" id="PTHR47331">
    <property type="entry name" value="PHD-TYPE DOMAIN-CONTAINING PROTEIN"/>
    <property type="match status" value="1"/>
</dbReference>
<reference evidence="2" key="1">
    <citation type="submission" date="2018-11" db="EMBL/GenBank/DDBJ databases">
        <authorList>
            <person name="Alioto T."/>
            <person name="Alioto T."/>
        </authorList>
    </citation>
    <scope>NUCLEOTIDE SEQUENCE</scope>
</reference>
<evidence type="ECO:0000313" key="2">
    <source>
        <dbReference type="EMBL" id="VDI76912.1"/>
    </source>
</evidence>
<dbReference type="AlphaFoldDB" id="A0A8B6HBT0"/>
<protein>
    <recommendedName>
        <fullName evidence="1">Integrase catalytic domain-containing protein</fullName>
    </recommendedName>
</protein>
<dbReference type="Proteomes" id="UP000596742">
    <property type="component" value="Unassembled WGS sequence"/>
</dbReference>
<dbReference type="PANTHER" id="PTHR47331:SF6">
    <property type="entry name" value="DOUBLECORTIN DOMAIN-CONTAINING PROTEIN"/>
    <property type="match status" value="1"/>
</dbReference>
<comment type="caution">
    <text evidence="2">The sequence shown here is derived from an EMBL/GenBank/DDBJ whole genome shotgun (WGS) entry which is preliminary data.</text>
</comment>
<dbReference type="Gene3D" id="3.30.420.10">
    <property type="entry name" value="Ribonuclease H-like superfamily/Ribonuclease H"/>
    <property type="match status" value="1"/>
</dbReference>
<proteinExistence type="predicted"/>
<name>A0A8B6HBT0_MYTGA</name>
<dbReference type="InterPro" id="IPR012337">
    <property type="entry name" value="RNaseH-like_sf"/>
</dbReference>